<sequence length="143" mass="16449">MDGKRAPIPEMLLDNGLTLHFEDRSRPIPGGRSQVVLCISIPFRVREFVAEDPEITPEQAAQVLGDTVTYSVEKVRNFVPQESVEQNLQQMREEFIRSNLAYLLNPSFPRRFLIKKVREALEARRLEEAHSRALHDSAPEHDD</sequence>
<name>A0LFN9_SYNFM</name>
<dbReference type="KEGG" id="sfu:Sfum_0542"/>
<keyword evidence="2" id="KW-1185">Reference proteome</keyword>
<evidence type="ECO:0000313" key="1">
    <source>
        <dbReference type="EMBL" id="ABK16241.1"/>
    </source>
</evidence>
<evidence type="ECO:0000313" key="2">
    <source>
        <dbReference type="Proteomes" id="UP000001784"/>
    </source>
</evidence>
<dbReference type="EMBL" id="CP000478">
    <property type="protein sequence ID" value="ABK16241.1"/>
    <property type="molecule type" value="Genomic_DNA"/>
</dbReference>
<dbReference type="OrthoDB" id="5402129at2"/>
<protein>
    <submittedName>
        <fullName evidence="1">Uncharacterized protein</fullName>
    </submittedName>
</protein>
<dbReference type="Proteomes" id="UP000001784">
    <property type="component" value="Chromosome"/>
</dbReference>
<accession>A0LFN9</accession>
<dbReference type="InParanoid" id="A0LFN9"/>
<reference evidence="1 2" key="1">
    <citation type="submission" date="2006-10" db="EMBL/GenBank/DDBJ databases">
        <title>Complete sequence of Syntrophobacter fumaroxidans MPOB.</title>
        <authorList>
            <consortium name="US DOE Joint Genome Institute"/>
            <person name="Copeland A."/>
            <person name="Lucas S."/>
            <person name="Lapidus A."/>
            <person name="Barry K."/>
            <person name="Detter J.C."/>
            <person name="Glavina del Rio T."/>
            <person name="Hammon N."/>
            <person name="Israni S."/>
            <person name="Pitluck S."/>
            <person name="Goltsman E.G."/>
            <person name="Martinez M."/>
            <person name="Schmutz J."/>
            <person name="Larimer F."/>
            <person name="Land M."/>
            <person name="Hauser L."/>
            <person name="Kyrpides N."/>
            <person name="Kim E."/>
            <person name="Boone D.R."/>
            <person name="Brockman F."/>
            <person name="Culley D."/>
            <person name="Ferry J."/>
            <person name="Gunsalus R."/>
            <person name="McInerney M.J."/>
            <person name="Morrison M."/>
            <person name="Plugge C."/>
            <person name="Rohlin L."/>
            <person name="Scholten J."/>
            <person name="Sieber J."/>
            <person name="Stams A.J.M."/>
            <person name="Worm P."/>
            <person name="Henstra A.M."/>
            <person name="Richardson P."/>
        </authorList>
    </citation>
    <scope>NUCLEOTIDE SEQUENCE [LARGE SCALE GENOMIC DNA]</scope>
    <source>
        <strain evidence="2">DSM 10017 / MPOB</strain>
    </source>
</reference>
<proteinExistence type="predicted"/>
<dbReference type="RefSeq" id="WP_011697414.1">
    <property type="nucleotide sequence ID" value="NC_008554.1"/>
</dbReference>
<gene>
    <name evidence="1" type="ordered locus">Sfum_0542</name>
</gene>
<dbReference type="HOGENOM" id="CLU_1805208_0_0_7"/>
<dbReference type="AlphaFoldDB" id="A0LFN9"/>
<organism evidence="1 2">
    <name type="scientific">Syntrophobacter fumaroxidans (strain DSM 10017 / MPOB)</name>
    <dbReference type="NCBI Taxonomy" id="335543"/>
    <lineage>
        <taxon>Bacteria</taxon>
        <taxon>Pseudomonadati</taxon>
        <taxon>Thermodesulfobacteriota</taxon>
        <taxon>Syntrophobacteria</taxon>
        <taxon>Syntrophobacterales</taxon>
        <taxon>Syntrophobacteraceae</taxon>
        <taxon>Syntrophobacter</taxon>
    </lineage>
</organism>